<dbReference type="InterPro" id="IPR027417">
    <property type="entry name" value="P-loop_NTPase"/>
</dbReference>
<reference evidence="3" key="1">
    <citation type="submission" date="2022-04" db="EMBL/GenBank/DDBJ databases">
        <title>A functionally conserved STORR gene fusion in Papaver species that diverged 16.8 million years ago.</title>
        <authorList>
            <person name="Catania T."/>
        </authorList>
    </citation>
    <scope>NUCLEOTIDE SEQUENCE</scope>
    <source>
        <strain evidence="3">S-188037</strain>
    </source>
</reference>
<dbReference type="GO" id="GO:0000184">
    <property type="term" value="P:nuclear-transcribed mRNA catabolic process, nonsense-mediated decay"/>
    <property type="evidence" value="ECO:0007669"/>
    <property type="project" value="UniProtKB-KW"/>
</dbReference>
<proteinExistence type="inferred from homology"/>
<dbReference type="InterPro" id="IPR039177">
    <property type="entry name" value="SMG9"/>
</dbReference>
<comment type="similarity">
    <text evidence="1">Belongs to the SMG9 family.</text>
</comment>
<dbReference type="Gene3D" id="3.40.50.300">
    <property type="entry name" value="P-loop containing nucleotide triphosphate hydrolases"/>
    <property type="match status" value="1"/>
</dbReference>
<evidence type="ECO:0008006" key="5">
    <source>
        <dbReference type="Google" id="ProtNLM"/>
    </source>
</evidence>
<comment type="caution">
    <text evidence="3">The sequence shown here is derived from an EMBL/GenBank/DDBJ whole genome shotgun (WGS) entry which is preliminary data.</text>
</comment>
<dbReference type="SUPFAM" id="SSF52540">
    <property type="entry name" value="P-loop containing nucleoside triphosphate hydrolases"/>
    <property type="match status" value="1"/>
</dbReference>
<dbReference type="PANTHER" id="PTHR14270:SF0">
    <property type="entry name" value="NONSENSE-MEDIATED MRNA DECAY FACTOR SMG9"/>
    <property type="match status" value="1"/>
</dbReference>
<keyword evidence="4" id="KW-1185">Reference proteome</keyword>
<protein>
    <recommendedName>
        <fullName evidence="5">Protein SMG9-like</fullName>
    </recommendedName>
</protein>
<dbReference type="AlphaFoldDB" id="A0AAD4S7E0"/>
<gene>
    <name evidence="3" type="ORF">MKW98_030926</name>
</gene>
<dbReference type="Proteomes" id="UP001202328">
    <property type="component" value="Unassembled WGS sequence"/>
</dbReference>
<dbReference type="PANTHER" id="PTHR14270">
    <property type="entry name" value="NONSENSE-MEDIATED MRNA DECAY FACTOR SMG9"/>
    <property type="match status" value="1"/>
</dbReference>
<sequence>MAGAPPSSSVNNSSSSLSSSLAPKILLAKPNLTTSTDPSLSSSSLRSRLPSTGSLNLLSDSWDLHADRVLPFLTENTDFTVIGVIGPPGVGKSTILNEIYGSDGSSSGMLPPFMTQSEEIRAMAKHCSVGIELRVSSERLILLDTQPIFSPSVLAELMRPDGSSTIALTNGETLSADLAHEMMGIQLGVFLASICHVLLVVSEGAHDINMWHLMLTVDLLKHGIPDPSSLTPSYSQTPNMGSEKEPKDNMQEAVIEYLAAPVFVHTKLWDEDLSPDKATWMRKRLSHYFSSSSFKGTKSETTAEEQNDYVEPHVINADNLSSMGMNLVLLPHRNQDDSVTAQYESYVTLIEKLRDQVLSMNCRPFAKTVSEREWLKNSARIWETVKNSAIIAEYCKTLQGSGMFRK</sequence>
<evidence type="ECO:0000256" key="1">
    <source>
        <dbReference type="ARBA" id="ARBA00007712"/>
    </source>
</evidence>
<dbReference type="EMBL" id="JAJJMB010013238">
    <property type="protein sequence ID" value="KAI3869745.1"/>
    <property type="molecule type" value="Genomic_DNA"/>
</dbReference>
<evidence type="ECO:0000313" key="4">
    <source>
        <dbReference type="Proteomes" id="UP001202328"/>
    </source>
</evidence>
<name>A0AAD4S7E0_9MAGN</name>
<evidence type="ECO:0000313" key="3">
    <source>
        <dbReference type="EMBL" id="KAI3869745.1"/>
    </source>
</evidence>
<evidence type="ECO:0000256" key="2">
    <source>
        <dbReference type="ARBA" id="ARBA00023161"/>
    </source>
</evidence>
<accession>A0AAD4S7E0</accession>
<organism evidence="3 4">
    <name type="scientific">Papaver atlanticum</name>
    <dbReference type="NCBI Taxonomy" id="357466"/>
    <lineage>
        <taxon>Eukaryota</taxon>
        <taxon>Viridiplantae</taxon>
        <taxon>Streptophyta</taxon>
        <taxon>Embryophyta</taxon>
        <taxon>Tracheophyta</taxon>
        <taxon>Spermatophyta</taxon>
        <taxon>Magnoliopsida</taxon>
        <taxon>Ranunculales</taxon>
        <taxon>Papaveraceae</taxon>
        <taxon>Papaveroideae</taxon>
        <taxon>Papaver</taxon>
    </lineage>
</organism>
<keyword evidence="2" id="KW-0866">Nonsense-mediated mRNA decay</keyword>